<dbReference type="RefSeq" id="WP_005605010.1">
    <property type="nucleotide sequence ID" value="NZ_CP102283.1"/>
</dbReference>
<protein>
    <submittedName>
        <fullName evidence="4">ATP synthase, subunit C</fullName>
        <ecNumber evidence="4">3.6.3.14</ecNumber>
    </submittedName>
</protein>
<gene>
    <name evidence="4" type="ORF">HMPREF0444_0102</name>
</gene>
<dbReference type="EC" id="3.6.3.14" evidence="4"/>
<dbReference type="HOGENOM" id="CLU_059311_1_0_9"/>
<dbReference type="Proteomes" id="UP000005926">
    <property type="component" value="Unassembled WGS sequence"/>
</dbReference>
<keyword evidence="2" id="KW-0813">Transport</keyword>
<evidence type="ECO:0000256" key="3">
    <source>
        <dbReference type="ARBA" id="ARBA00023065"/>
    </source>
</evidence>
<evidence type="ECO:0000256" key="2">
    <source>
        <dbReference type="ARBA" id="ARBA00022448"/>
    </source>
</evidence>
<dbReference type="PANTHER" id="PTHR38682">
    <property type="entry name" value="V-TYPE ATP SYNTHASE SUBUNIT C"/>
    <property type="match status" value="1"/>
</dbReference>
<comment type="caution">
    <text evidence="4">The sequence shown here is derived from an EMBL/GenBank/DDBJ whole genome shotgun (WGS) entry which is preliminary data.</text>
</comment>
<evidence type="ECO:0000256" key="1">
    <source>
        <dbReference type="ARBA" id="ARBA00006709"/>
    </source>
</evidence>
<sequence>MNDLAYSGVNTTVRILEQQLLSKEQLNGILVSKSLQQALEALQKTSYEVDVQEVLESRQFDPVLDAHLKRNYDEVLELIPDASLLDVFSIRYTYHNLKVLLKSKFSGKDLKHLCVPLGRYSFETLNQLVETQDSLDVPDIMIEGVREAYADFENFGRLEAADVFMDRYYFKHLRLIDRTMNQEVIHQIVNIMIDLENITILIRAAKQKQSRSFLIGVLSSEGTVDKTLLIDEVLDKGTEALIDLYRHVPYYDKIVAILEQEEHPVFALELLKEELIYHILEEATFEPFGPLPSLAYIHALEMEVKNLRLLLVGVDNEFTEEQLRERMRPVYVS</sequence>
<comment type="similarity">
    <text evidence="1">Belongs to the V-ATPase V0D/AC39 subunit family.</text>
</comment>
<dbReference type="Gene3D" id="1.20.1690.10">
    <property type="entry name" value="V-type ATP synthase subunit C domain"/>
    <property type="match status" value="2"/>
</dbReference>
<dbReference type="InterPro" id="IPR035067">
    <property type="entry name" value="V-type_ATPase_csu/dsu"/>
</dbReference>
<dbReference type="InterPro" id="IPR050873">
    <property type="entry name" value="V-ATPase_V0D/AC39_subunit"/>
</dbReference>
<dbReference type="AlphaFoldDB" id="C8NDV7"/>
<reference evidence="4 5" key="1">
    <citation type="submission" date="2009-08" db="EMBL/GenBank/DDBJ databases">
        <authorList>
            <person name="Muzny D."/>
            <person name="Qin X."/>
            <person name="Deng J."/>
            <person name="Jiang H."/>
            <person name="Liu Y."/>
            <person name="Qu J."/>
            <person name="Song X.-Z."/>
            <person name="Zhang L."/>
            <person name="Thornton R."/>
            <person name="Coyle M."/>
            <person name="Francisco L."/>
            <person name="Jackson L."/>
            <person name="Javaid M."/>
            <person name="Korchina V."/>
            <person name="Kovar C."/>
            <person name="Mata R."/>
            <person name="Mathew T."/>
            <person name="Ngo R."/>
            <person name="Nguyen L."/>
            <person name="Nguyen N."/>
            <person name="Okwuonu G."/>
            <person name="Ongeri F."/>
            <person name="Pham C."/>
            <person name="Simmons D."/>
            <person name="Wilczek-Boney K."/>
            <person name="Hale W."/>
            <person name="Jakkamsetti A."/>
            <person name="Pham P."/>
            <person name="Ruth R."/>
            <person name="San Lucas F."/>
            <person name="Warren J."/>
            <person name="Zhang J."/>
            <person name="Zhao Z."/>
            <person name="Zhou C."/>
            <person name="Zhu D."/>
            <person name="Lee S."/>
            <person name="Bess C."/>
            <person name="Blankenburg K."/>
            <person name="Forbes L."/>
            <person name="Fu Q."/>
            <person name="Gubbala S."/>
            <person name="Hirani K."/>
            <person name="Jayaseelan J.C."/>
            <person name="Lara F."/>
            <person name="Munidasa M."/>
            <person name="Palculict T."/>
            <person name="Patil S."/>
            <person name="Pu L.-L."/>
            <person name="Saada N."/>
            <person name="Tang L."/>
            <person name="Weissenberger G."/>
            <person name="Zhu Y."/>
            <person name="Hemphill L."/>
            <person name="Shang Y."/>
            <person name="Youmans B."/>
            <person name="Ayvaz T."/>
            <person name="Ross M."/>
            <person name="Santibanez J."/>
            <person name="Aqrawi P."/>
            <person name="Gross S."/>
            <person name="Joshi V."/>
            <person name="Fowler G."/>
            <person name="Nazareth L."/>
            <person name="Reid J."/>
            <person name="Worley K."/>
            <person name="Petrosino J."/>
            <person name="Highlander S."/>
            <person name="Gibbs R."/>
        </authorList>
    </citation>
    <scope>NUCLEOTIDE SEQUENCE [LARGE SCALE GENOMIC DNA]</scope>
    <source>
        <strain evidence="4 5">ATCC 49175</strain>
    </source>
</reference>
<dbReference type="Gene3D" id="1.10.132.50">
    <property type="entry name" value="ATP synthase (C/AC39) subunit, domain 3"/>
    <property type="match status" value="1"/>
</dbReference>
<keyword evidence="3" id="KW-0406">Ion transport</keyword>
<dbReference type="GO" id="GO:0016787">
    <property type="term" value="F:hydrolase activity"/>
    <property type="evidence" value="ECO:0007669"/>
    <property type="project" value="UniProtKB-KW"/>
</dbReference>
<dbReference type="GeneID" id="78411630"/>
<keyword evidence="4" id="KW-0378">Hydrolase</keyword>
<organism evidence="4 5">
    <name type="scientific">Granulicatella adiacens ATCC 49175</name>
    <dbReference type="NCBI Taxonomy" id="638301"/>
    <lineage>
        <taxon>Bacteria</taxon>
        <taxon>Bacillati</taxon>
        <taxon>Bacillota</taxon>
        <taxon>Bacilli</taxon>
        <taxon>Lactobacillales</taxon>
        <taxon>Carnobacteriaceae</taxon>
        <taxon>Granulicatella</taxon>
    </lineage>
</organism>
<keyword evidence="5" id="KW-1185">Reference proteome</keyword>
<dbReference type="STRING" id="638301.HMPREF0444_0102"/>
<dbReference type="PANTHER" id="PTHR38682:SF1">
    <property type="entry name" value="V-TYPE ATP SYNTHASE SUBUNIT C"/>
    <property type="match status" value="1"/>
</dbReference>
<dbReference type="eggNOG" id="COG1527">
    <property type="taxonomic scope" value="Bacteria"/>
</dbReference>
<dbReference type="SUPFAM" id="SSF103486">
    <property type="entry name" value="V-type ATP synthase subunit C"/>
    <property type="match status" value="1"/>
</dbReference>
<dbReference type="GO" id="GO:0046961">
    <property type="term" value="F:proton-transporting ATPase activity, rotational mechanism"/>
    <property type="evidence" value="ECO:0007669"/>
    <property type="project" value="InterPro"/>
</dbReference>
<evidence type="ECO:0000313" key="5">
    <source>
        <dbReference type="Proteomes" id="UP000005926"/>
    </source>
</evidence>
<dbReference type="InterPro" id="IPR036079">
    <property type="entry name" value="ATPase_csu/dsu_sf"/>
</dbReference>
<evidence type="ECO:0000313" key="4">
    <source>
        <dbReference type="EMBL" id="EEW38166.1"/>
    </source>
</evidence>
<dbReference type="InterPro" id="IPR044911">
    <property type="entry name" value="V-type_ATPase_csu/dsu_dom_3"/>
</dbReference>
<proteinExistence type="inferred from homology"/>
<dbReference type="Pfam" id="PF01992">
    <property type="entry name" value="vATP-synt_AC39"/>
    <property type="match status" value="1"/>
</dbReference>
<name>C8NDV7_9LACT</name>
<accession>C8NDV7</accession>
<dbReference type="EMBL" id="ACKZ01000006">
    <property type="protein sequence ID" value="EEW38166.1"/>
    <property type="molecule type" value="Genomic_DNA"/>
</dbReference>
<dbReference type="InterPro" id="IPR002843">
    <property type="entry name" value="ATPase_V0-cplx_csu/dsu"/>
</dbReference>